<proteinExistence type="predicted"/>
<reference evidence="6 7" key="1">
    <citation type="submission" date="2007-01" db="EMBL/GenBank/DDBJ databases">
        <authorList>
            <person name="Haygood M."/>
            <person name="Podell S."/>
            <person name="Anderson C."/>
            <person name="Hopkinson B."/>
            <person name="Roe K."/>
            <person name="Barbeau K."/>
            <person name="Gaasterland T."/>
            <person name="Ferriera S."/>
            <person name="Johnson J."/>
            <person name="Kravitz S."/>
            <person name="Beeson K."/>
            <person name="Sutton G."/>
            <person name="Rogers Y.-H."/>
            <person name="Friedman R."/>
            <person name="Frazier M."/>
            <person name="Venter J.C."/>
        </authorList>
    </citation>
    <scope>NUCLEOTIDE SEQUENCE [LARGE SCALE GENOMIC DNA]</scope>
    <source>
        <strain evidence="6 7">ATCC 23134</strain>
    </source>
</reference>
<dbReference type="AlphaFoldDB" id="A1ZRQ6"/>
<feature type="domain" description="PPM-type phosphatase" evidence="3">
    <location>
        <begin position="524"/>
        <end position="723"/>
    </location>
</feature>
<evidence type="ECO:0000259" key="3">
    <source>
        <dbReference type="Pfam" id="PF07228"/>
    </source>
</evidence>
<keyword evidence="2" id="KW-1133">Transmembrane helix</keyword>
<feature type="domain" description="7TM-DISM receptor extracellular" evidence="4">
    <location>
        <begin position="198"/>
        <end position="399"/>
    </location>
</feature>
<keyword evidence="6" id="KW-0808">Transferase</keyword>
<dbReference type="Pfam" id="PF07228">
    <property type="entry name" value="SpoIIE"/>
    <property type="match status" value="1"/>
</dbReference>
<evidence type="ECO:0000256" key="1">
    <source>
        <dbReference type="ARBA" id="ARBA00022801"/>
    </source>
</evidence>
<keyword evidence="2" id="KW-0472">Membrane</keyword>
<dbReference type="InterPro" id="IPR011623">
    <property type="entry name" value="7TMR_DISM_rcpt_extracell_dom1"/>
</dbReference>
<dbReference type="InterPro" id="IPR001932">
    <property type="entry name" value="PPM-type_phosphatase-like_dom"/>
</dbReference>
<gene>
    <name evidence="6" type="ORF">M23134_03613</name>
</gene>
<accession>A1ZRQ6</accession>
<name>A1ZRQ6_MICM2</name>
<keyword evidence="2" id="KW-0812">Transmembrane</keyword>
<evidence type="ECO:0000313" key="7">
    <source>
        <dbReference type="Proteomes" id="UP000004095"/>
    </source>
</evidence>
<comment type="caution">
    <text evidence="6">The sequence shown here is derived from an EMBL/GenBank/DDBJ whole genome shotgun (WGS) entry which is preliminary data.</text>
</comment>
<feature type="transmembrane region" description="Helical" evidence="2">
    <location>
        <begin position="296"/>
        <end position="317"/>
    </location>
</feature>
<keyword evidence="6" id="KW-0723">Serine/threonine-protein kinase</keyword>
<evidence type="ECO:0000256" key="2">
    <source>
        <dbReference type="SAM" id="Phobius"/>
    </source>
</evidence>
<feature type="transmembrane region" description="Helical" evidence="2">
    <location>
        <begin position="200"/>
        <end position="221"/>
    </location>
</feature>
<dbReference type="EMBL" id="AAWS01000028">
    <property type="protein sequence ID" value="EAY26961.1"/>
    <property type="molecule type" value="Genomic_DNA"/>
</dbReference>
<keyword evidence="1" id="KW-0378">Hydrolase</keyword>
<dbReference type="PANTHER" id="PTHR43156">
    <property type="entry name" value="STAGE II SPORULATION PROTEIN E-RELATED"/>
    <property type="match status" value="1"/>
</dbReference>
<dbReference type="PANTHER" id="PTHR43156:SF9">
    <property type="entry name" value="HAMP DOMAIN-CONTAINING PROTEIN"/>
    <property type="match status" value="1"/>
</dbReference>
<dbReference type="InterPro" id="IPR036457">
    <property type="entry name" value="PPM-type-like_dom_sf"/>
</dbReference>
<evidence type="ECO:0000313" key="6">
    <source>
        <dbReference type="EMBL" id="EAY26961.1"/>
    </source>
</evidence>
<keyword evidence="6" id="KW-0418">Kinase</keyword>
<feature type="transmembrane region" description="Helical" evidence="2">
    <location>
        <begin position="346"/>
        <end position="365"/>
    </location>
</feature>
<keyword evidence="7" id="KW-1185">Reference proteome</keyword>
<feature type="transmembrane region" description="Helical" evidence="2">
    <location>
        <begin position="228"/>
        <end position="250"/>
    </location>
</feature>
<dbReference type="Proteomes" id="UP000004095">
    <property type="component" value="Unassembled WGS sequence"/>
</dbReference>
<evidence type="ECO:0000259" key="4">
    <source>
        <dbReference type="Pfam" id="PF07695"/>
    </source>
</evidence>
<feature type="domain" description="7TM-DISM receptor extracellular" evidence="5">
    <location>
        <begin position="59"/>
        <end position="186"/>
    </location>
</feature>
<dbReference type="Pfam" id="PF07696">
    <property type="entry name" value="7TMR-DISMED2"/>
    <property type="match status" value="1"/>
</dbReference>
<dbReference type="GO" id="GO:0016791">
    <property type="term" value="F:phosphatase activity"/>
    <property type="evidence" value="ECO:0007669"/>
    <property type="project" value="TreeGrafter"/>
</dbReference>
<dbReference type="InterPro" id="IPR052016">
    <property type="entry name" value="Bact_Sigma-Reg"/>
</dbReference>
<dbReference type="GO" id="GO:0004674">
    <property type="term" value="F:protein serine/threonine kinase activity"/>
    <property type="evidence" value="ECO:0007669"/>
    <property type="project" value="UniProtKB-KW"/>
</dbReference>
<protein>
    <submittedName>
        <fullName evidence="6">Serine/threonine protein kinases</fullName>
    </submittedName>
</protein>
<feature type="transmembrane region" description="Helical" evidence="2">
    <location>
        <begin position="371"/>
        <end position="397"/>
    </location>
</feature>
<dbReference type="Gene3D" id="2.60.40.2380">
    <property type="match status" value="1"/>
</dbReference>
<organism evidence="6 7">
    <name type="scientific">Microscilla marina ATCC 23134</name>
    <dbReference type="NCBI Taxonomy" id="313606"/>
    <lineage>
        <taxon>Bacteria</taxon>
        <taxon>Pseudomonadati</taxon>
        <taxon>Bacteroidota</taxon>
        <taxon>Cytophagia</taxon>
        <taxon>Cytophagales</taxon>
        <taxon>Microscillaceae</taxon>
        <taxon>Microscilla</taxon>
    </lineage>
</organism>
<dbReference type="InterPro" id="IPR011622">
    <property type="entry name" value="7TMR_DISM_rcpt_extracell_dom2"/>
</dbReference>
<evidence type="ECO:0000259" key="5">
    <source>
        <dbReference type="Pfam" id="PF07696"/>
    </source>
</evidence>
<dbReference type="Gene3D" id="3.60.40.10">
    <property type="entry name" value="PPM-type phosphatase domain"/>
    <property type="match status" value="1"/>
</dbReference>
<feature type="transmembrane region" description="Helical" evidence="2">
    <location>
        <begin position="262"/>
        <end position="284"/>
    </location>
</feature>
<sequence>MPSIFFKIFTQNAISTYMKVSIMYIITALFVCVLLNVQAQPVFTIKSGATTYLPASTAFYYEDKTGALSLTKVQKKHFTPNHAHSLNFGYTSSTYWVRLQFRNETNYNDWRLFSSIAYHNYLDFWIKKTGDTWRHVQTGWLYPFASRGNYEHNGFVFPLGLSGGQTCIVYFRLKGYDPLTFPLELLRKDTLSQRLQKENLYYGIYFGILLVMLLYNLFVFVTLRDKTYIYYVLYILCMLIIFSSSTGYLFRYVHPNIPIINLYSARLTMGLIVITTSLFTIYFLEVPKYSTLLYKVFKIDMGLALLAMLLTGTELYSAATNDLLSLHSPLLLIAGMVAWRQGNESARYYVFAWGIFLVAATSITLRNAGVLPINLVTTHAVEVGSAIEIVLLSLALADRYRILRKEKEAATQQALEVQKRATEELEVKVMERTHELSESNVELRQINEELDATLYTVQLQKEEIEEQHQQIQASINYAQRIQKAILPLEERMCQLLPQHFVFYKPRDIVSGDFYWFEAWQHKKFIIVADCTGHGVPGALMTMLGSQALTNIIVHEQIHEPHQILSALGEVLPNLLKSQNTSVHDGMDIAVCVIDEQRKRLHFAGAKSPLVLIQNKEIQLIPGDIFSINSYRKRNHEVMPYTTHTFDISLPTTFYMYSDGFQDQFGGPKGKKFMRAKLRELLLSISEQTMEQQKQSVEKALTQWMKGGTDGKAPYKQIDDILVVGVKV</sequence>
<dbReference type="Pfam" id="PF07695">
    <property type="entry name" value="7TMR-DISM_7TM"/>
    <property type="match status" value="1"/>
</dbReference>
<dbReference type="eggNOG" id="COG2208">
    <property type="taxonomic scope" value="Bacteria"/>
</dbReference>